<evidence type="ECO:0000313" key="8">
    <source>
        <dbReference type="EMBL" id="MBO8484770.1"/>
    </source>
</evidence>
<dbReference type="Proteomes" id="UP000725002">
    <property type="component" value="Unassembled WGS sequence"/>
</dbReference>
<dbReference type="GO" id="GO:0009279">
    <property type="term" value="C:cell outer membrane"/>
    <property type="evidence" value="ECO:0007669"/>
    <property type="project" value="UniProtKB-SubCell"/>
</dbReference>
<dbReference type="SUPFAM" id="SSF48452">
    <property type="entry name" value="TPR-like"/>
    <property type="match status" value="1"/>
</dbReference>
<name>A0A940DU16_9BACT</name>
<dbReference type="InterPro" id="IPR033985">
    <property type="entry name" value="SusD-like_N"/>
</dbReference>
<dbReference type="Pfam" id="PF14322">
    <property type="entry name" value="SusD-like_3"/>
    <property type="match status" value="1"/>
</dbReference>
<evidence type="ECO:0000259" key="6">
    <source>
        <dbReference type="Pfam" id="PF07980"/>
    </source>
</evidence>
<keyword evidence="5" id="KW-0998">Cell outer membrane</keyword>
<feature type="domain" description="SusD-like N-terminal" evidence="7">
    <location>
        <begin position="97"/>
        <end position="225"/>
    </location>
</feature>
<dbReference type="AlphaFoldDB" id="A0A940DU16"/>
<keyword evidence="4" id="KW-0472">Membrane</keyword>
<dbReference type="CDD" id="cd08977">
    <property type="entry name" value="SusD"/>
    <property type="match status" value="1"/>
</dbReference>
<comment type="subcellular location">
    <subcellularLocation>
        <location evidence="1">Cell outer membrane</location>
    </subcellularLocation>
</comment>
<comment type="similarity">
    <text evidence="2">Belongs to the SusD family.</text>
</comment>
<dbReference type="Pfam" id="PF07980">
    <property type="entry name" value="SusD_RagB"/>
    <property type="match status" value="1"/>
</dbReference>
<dbReference type="InterPro" id="IPR011990">
    <property type="entry name" value="TPR-like_helical_dom_sf"/>
</dbReference>
<evidence type="ECO:0000256" key="3">
    <source>
        <dbReference type="ARBA" id="ARBA00022729"/>
    </source>
</evidence>
<evidence type="ECO:0000256" key="1">
    <source>
        <dbReference type="ARBA" id="ARBA00004442"/>
    </source>
</evidence>
<protein>
    <submittedName>
        <fullName evidence="8">RagB/SusD family nutrient uptake outer membrane protein</fullName>
    </submittedName>
</protein>
<evidence type="ECO:0000313" key="9">
    <source>
        <dbReference type="Proteomes" id="UP000725002"/>
    </source>
</evidence>
<reference evidence="8" key="2">
    <citation type="journal article" date="2021" name="PeerJ">
        <title>Extensive microbial diversity within the chicken gut microbiome revealed by metagenomics and culture.</title>
        <authorList>
            <person name="Gilroy R."/>
            <person name="Ravi A."/>
            <person name="Getino M."/>
            <person name="Pursley I."/>
            <person name="Horton D.L."/>
            <person name="Alikhan N.F."/>
            <person name="Baker D."/>
            <person name="Gharbi K."/>
            <person name="Hall N."/>
            <person name="Watson M."/>
            <person name="Adriaenssens E.M."/>
            <person name="Foster-Nyarko E."/>
            <person name="Jarju S."/>
            <person name="Secka A."/>
            <person name="Antonio M."/>
            <person name="Oren A."/>
            <person name="Chaudhuri R.R."/>
            <person name="La Ragione R."/>
            <person name="Hildebrand F."/>
            <person name="Pallen M.J."/>
        </authorList>
    </citation>
    <scope>NUCLEOTIDE SEQUENCE</scope>
    <source>
        <strain evidence="8">G3-8215</strain>
    </source>
</reference>
<organism evidence="8 9">
    <name type="scientific">Candidatus Cryptobacteroides avicola</name>
    <dbReference type="NCBI Taxonomy" id="2840757"/>
    <lineage>
        <taxon>Bacteria</taxon>
        <taxon>Pseudomonadati</taxon>
        <taxon>Bacteroidota</taxon>
        <taxon>Bacteroidia</taxon>
        <taxon>Bacteroidales</taxon>
        <taxon>Candidatus Cryptobacteroides</taxon>
    </lineage>
</organism>
<evidence type="ECO:0000256" key="4">
    <source>
        <dbReference type="ARBA" id="ARBA00023136"/>
    </source>
</evidence>
<sequence length="525" mass="60554">MKKILLILVPFMWTCTSCDFLETTVESNIVTQNFFKNTADFDMALTGVYYTFTSVEWDAQHRYGNYFTGFMYWGRIGTDECYIPSANNGEDMIGYYNYTPEHLFVEKVWFMQYLGIQRANVVLDRLAAYDGNNISEQDRNRIAGEAHFLRAWFYFQLARYYGEVPLVLSETTDISKLDTKKASLDEVYGQIIRDYEEAERLLPETNTTGHAHKYAATALKARAYLQMAGEPLMDKSAAALAAEACREVISSGKFSLVEDYFSQFDGKHEHNSEYIFDVEFDNTHSNSLYGGQVGTTDGIPHEEQIYWTQVRAFPEMYKKFEEGDLRRGAVNKGGHAVLNNTTGKMEIVYDGDYEGEYWVYKFRHPLDKADRGNSWANWCNNINFPIIRYADVLLMLAEAEWRDTGTPSDEAIEYVNQVRRRGYGKDIFTADSNVDYRPGDEPFEDFILAERSRELCFEGHRWADLVRFEKLQEAYASVGQDPDWLLSAAYQALIPNCQEKHKIFPIPQSVIDSSNGAIEQNQLWQ</sequence>
<comment type="caution">
    <text evidence="8">The sequence shown here is derived from an EMBL/GenBank/DDBJ whole genome shotgun (WGS) entry which is preliminary data.</text>
</comment>
<keyword evidence="3" id="KW-0732">Signal</keyword>
<dbReference type="Gene3D" id="1.25.40.390">
    <property type="match status" value="1"/>
</dbReference>
<feature type="domain" description="RagB/SusD" evidence="6">
    <location>
        <begin position="301"/>
        <end position="524"/>
    </location>
</feature>
<proteinExistence type="inferred from homology"/>
<accession>A0A940DU16</accession>
<dbReference type="InterPro" id="IPR012944">
    <property type="entry name" value="SusD_RagB_dom"/>
</dbReference>
<evidence type="ECO:0000256" key="5">
    <source>
        <dbReference type="ARBA" id="ARBA00023237"/>
    </source>
</evidence>
<evidence type="ECO:0000256" key="2">
    <source>
        <dbReference type="ARBA" id="ARBA00006275"/>
    </source>
</evidence>
<reference evidence="8" key="1">
    <citation type="submission" date="2020-10" db="EMBL/GenBank/DDBJ databases">
        <authorList>
            <person name="Gilroy R."/>
        </authorList>
    </citation>
    <scope>NUCLEOTIDE SEQUENCE</scope>
    <source>
        <strain evidence="8">G3-8215</strain>
    </source>
</reference>
<evidence type="ECO:0000259" key="7">
    <source>
        <dbReference type="Pfam" id="PF14322"/>
    </source>
</evidence>
<dbReference type="EMBL" id="JADILV010000085">
    <property type="protein sequence ID" value="MBO8484770.1"/>
    <property type="molecule type" value="Genomic_DNA"/>
</dbReference>
<gene>
    <name evidence="8" type="ORF">IAB75_11785</name>
</gene>